<evidence type="ECO:0008006" key="3">
    <source>
        <dbReference type="Google" id="ProtNLM"/>
    </source>
</evidence>
<reference evidence="1 2" key="1">
    <citation type="submission" date="2023-02" db="EMBL/GenBank/DDBJ databases">
        <title>LHISI_Scaffold_Assembly.</title>
        <authorList>
            <person name="Stuart O.P."/>
            <person name="Cleave R."/>
            <person name="Magrath M.J.L."/>
            <person name="Mikheyev A.S."/>
        </authorList>
    </citation>
    <scope>NUCLEOTIDE SEQUENCE [LARGE SCALE GENOMIC DNA]</scope>
    <source>
        <strain evidence="1">Daus_M_001</strain>
        <tissue evidence="1">Leg muscle</tissue>
    </source>
</reference>
<gene>
    <name evidence="1" type="ORF">PR048_011165</name>
</gene>
<dbReference type="Proteomes" id="UP001159363">
    <property type="component" value="Chromosome X"/>
</dbReference>
<sequence>MPPIKGKMLDYSSIQMEKALQAVERGLPFATSAKLHGVPRAILMYKRKGCFQKIVAWDHSLFLVKNKDYWFIGFCLLPKLGFQLLNLSYWTAFNI</sequence>
<evidence type="ECO:0000313" key="2">
    <source>
        <dbReference type="Proteomes" id="UP001159363"/>
    </source>
</evidence>
<dbReference type="EMBL" id="JARBHB010000004">
    <property type="protein sequence ID" value="KAJ8884969.1"/>
    <property type="molecule type" value="Genomic_DNA"/>
</dbReference>
<accession>A0ABQ9HKV0</accession>
<protein>
    <recommendedName>
        <fullName evidence="3">HTH psq-type domain-containing protein</fullName>
    </recommendedName>
</protein>
<proteinExistence type="predicted"/>
<evidence type="ECO:0000313" key="1">
    <source>
        <dbReference type="EMBL" id="KAJ8884969.1"/>
    </source>
</evidence>
<keyword evidence="2" id="KW-1185">Reference proteome</keyword>
<name>A0ABQ9HKV0_9NEOP</name>
<comment type="caution">
    <text evidence="1">The sequence shown here is derived from an EMBL/GenBank/DDBJ whole genome shotgun (WGS) entry which is preliminary data.</text>
</comment>
<organism evidence="1 2">
    <name type="scientific">Dryococelus australis</name>
    <dbReference type="NCBI Taxonomy" id="614101"/>
    <lineage>
        <taxon>Eukaryota</taxon>
        <taxon>Metazoa</taxon>
        <taxon>Ecdysozoa</taxon>
        <taxon>Arthropoda</taxon>
        <taxon>Hexapoda</taxon>
        <taxon>Insecta</taxon>
        <taxon>Pterygota</taxon>
        <taxon>Neoptera</taxon>
        <taxon>Polyneoptera</taxon>
        <taxon>Phasmatodea</taxon>
        <taxon>Verophasmatodea</taxon>
        <taxon>Anareolatae</taxon>
        <taxon>Phasmatidae</taxon>
        <taxon>Eurycanthinae</taxon>
        <taxon>Dryococelus</taxon>
    </lineage>
</organism>